<dbReference type="GO" id="GO:0140267">
    <property type="term" value="P:symbiont entry into host cell via permeabilization of host membrane"/>
    <property type="evidence" value="ECO:0007669"/>
    <property type="project" value="UniProtKB-KW"/>
</dbReference>
<evidence type="ECO:0000256" key="9">
    <source>
        <dbReference type="ARBA" id="ARBA00023288"/>
    </source>
</evidence>
<dbReference type="GO" id="GO:0039624">
    <property type="term" value="C:viral outer capsid"/>
    <property type="evidence" value="ECO:0007669"/>
    <property type="project" value="UniProtKB-KW"/>
</dbReference>
<dbReference type="GO" id="GO:0046812">
    <property type="term" value="F:host cell surface binding"/>
    <property type="evidence" value="ECO:0007669"/>
    <property type="project" value="InterPro"/>
</dbReference>
<dbReference type="SUPFAM" id="SSF69908">
    <property type="entry name" value="Membrane penetration protein mu1"/>
    <property type="match status" value="1"/>
</dbReference>
<evidence type="ECO:0000256" key="5">
    <source>
        <dbReference type="ARBA" id="ARBA00022707"/>
    </source>
</evidence>
<evidence type="ECO:0000256" key="7">
    <source>
        <dbReference type="ARBA" id="ARBA00022844"/>
    </source>
</evidence>
<dbReference type="InterPro" id="IPR015962">
    <property type="entry name" value="Mu1_membr_pen_domII"/>
</dbReference>
<evidence type="ECO:0000256" key="3">
    <source>
        <dbReference type="ARBA" id="ARBA00022595"/>
    </source>
</evidence>
<keyword evidence="10" id="KW-1160">Virus entry into host cell</keyword>
<evidence type="ECO:0000256" key="10">
    <source>
        <dbReference type="ARBA" id="ARBA00023296"/>
    </source>
</evidence>
<dbReference type="InterPro" id="IPR036256">
    <property type="entry name" value="Mu1/VP4_sf"/>
</dbReference>
<evidence type="ECO:0000256" key="2">
    <source>
        <dbReference type="ARBA" id="ARBA00022561"/>
    </source>
</evidence>
<dbReference type="EMBL" id="KC588380">
    <property type="protein sequence ID" value="AHJ14805.1"/>
    <property type="molecule type" value="Genomic_RNA"/>
</dbReference>
<dbReference type="Pfam" id="PF05993">
    <property type="entry name" value="Reovirus_M2"/>
    <property type="match status" value="1"/>
</dbReference>
<keyword evidence="6" id="KW-1152">Outer capsid protein</keyword>
<keyword evidence="9" id="KW-0449">Lipoprotein</keyword>
<dbReference type="GeneID" id="37618788"/>
<evidence type="ECO:0000256" key="4">
    <source>
        <dbReference type="ARBA" id="ARBA00022648"/>
    </source>
</evidence>
<evidence type="ECO:0000256" key="8">
    <source>
        <dbReference type="ARBA" id="ARBA00023180"/>
    </source>
</evidence>
<reference evidence="11 12" key="1">
    <citation type="submission" date="2013-02" db="EMBL/GenBank/DDBJ databases">
        <authorList>
            <person name="Rao S."/>
            <person name="Carner G.R."/>
            <person name="Winton J.R."/>
        </authorList>
    </citation>
    <scope>NUCLEOTIDE SEQUENCE [LARGE SCALE GENOMIC DNA]</scope>
</reference>
<comment type="subcellular location">
    <subcellularLocation>
        <location evidence="1">Virion</location>
    </subcellularLocation>
</comment>
<evidence type="ECO:0000313" key="12">
    <source>
        <dbReference type="Proteomes" id="UP000232618"/>
    </source>
</evidence>
<dbReference type="InterPro" id="IPR009113">
    <property type="entry name" value="Mu1/VP4"/>
</dbReference>
<organism evidence="11 12">
    <name type="scientific">Green River chinook virus</name>
    <dbReference type="NCBI Taxonomy" id="1382300"/>
    <lineage>
        <taxon>Viruses</taxon>
        <taxon>Riboviria</taxon>
        <taxon>Orthornavirae</taxon>
        <taxon>Duplornaviricota</taxon>
        <taxon>Resentoviricetes</taxon>
        <taxon>Reovirales</taxon>
        <taxon>Spinareoviridae</taxon>
        <taxon>Aquareovirus</taxon>
        <taxon>Aquareovirus oncorhynchi</taxon>
    </lineage>
</organism>
<sequence>MVASASPAIDLKPGMLNPTGKAFVLSGSSAPSAENLILYVTEEGDYSYLGVNTSETLAKASLETNSWEPLFAITRTGCGHLELSNYSVTLSAYVGANPDDAFMHGEIIDGPFISSQSLRNFKLTLTNRLQSIADWNRDLDQAMSLLTSDLMAGNATCKWKSILEFLQSALPLDSLVLVYPNEFYTVAVSKYTALRPGTVSGEPPVASGPLGEIASVMNSSSSSVGLMVGSSATLTAAMDQVTSKNLDLISSDSPLPVSTFTPSLAPRDYRAAYIKGDDAHWISVINPTAIIRTTVELSARTYTIQIGPGPTKVLDMNRMLDSRLLLDVSGMPINILDNPDYGSAVPGIVLIEARVPYDEIQLASDIVAASVVAIGSLSVVNSIVSIRGNSTLEMLHLQALFERETIAGKPYVYGFGCLLMSSVTSASNFKNPTLMDGLLTITPILLRETTYKGEIVDEIIPADIMGNQTTEEMAVALANDAIVLMENNLTEIAHVVGNALPVASDTNDSATSAIVSRLAIMETMHLRERSHDPRALPDFGMLWKKAKRAASLFVSDPKSVLQAGIPVLASTGVVDAITSAVGTTVRTGNLGKGVQDALSILRARNSVTRLRQAFFKKIEDLWPVLDG</sequence>
<name>W6EJ78_9REOV</name>
<dbReference type="Gene3D" id="1.10.2050.10">
    <property type="entry name" value="Protein mu-1, chain B, domain 3"/>
    <property type="match status" value="1"/>
</dbReference>
<evidence type="ECO:0000256" key="6">
    <source>
        <dbReference type="ARBA" id="ARBA00022770"/>
    </source>
</evidence>
<keyword evidence="2" id="KW-0167">Capsid protein</keyword>
<dbReference type="InterPro" id="IPR015960">
    <property type="entry name" value="Mu1_membr_pen_domIV"/>
</dbReference>
<dbReference type="RefSeq" id="YP_009507740.1">
    <property type="nucleotide sequence ID" value="NC_038625.1"/>
</dbReference>
<dbReference type="OrthoDB" id="1449at10239"/>
<proteinExistence type="predicted"/>
<keyword evidence="3" id="KW-1162">Viral penetration into host cytoplasm</keyword>
<keyword evidence="4" id="KW-1173">Viral penetration via permeabilization of host membrane</keyword>
<evidence type="ECO:0000256" key="1">
    <source>
        <dbReference type="ARBA" id="ARBA00004328"/>
    </source>
</evidence>
<dbReference type="KEGG" id="vg:37618788"/>
<keyword evidence="12" id="KW-1185">Reference proteome</keyword>
<dbReference type="Gene3D" id="2.60.120.420">
    <property type="entry name" value="Membrane penetration protein mu1, Chain B, domain 4"/>
    <property type="match status" value="1"/>
</dbReference>
<evidence type="ECO:0000313" key="11">
    <source>
        <dbReference type="EMBL" id="AHJ14805.1"/>
    </source>
</evidence>
<dbReference type="Proteomes" id="UP000232618">
    <property type="component" value="Genome"/>
</dbReference>
<keyword evidence="8" id="KW-0325">Glycoprotein</keyword>
<keyword evidence="7" id="KW-0946">Virion</keyword>
<dbReference type="InterPro" id="IPR044937">
    <property type="entry name" value="Mu1_membr_pen_domIII"/>
</dbReference>
<accession>W6EJ78</accession>
<protein>
    <submittedName>
        <fullName evidence="11">VP5</fullName>
    </submittedName>
</protein>
<dbReference type="Gene3D" id="1.10.2040.10">
    <property type="entry name" value="Protein mu-1, chain B, domain 2"/>
    <property type="match status" value="1"/>
</dbReference>
<keyword evidence="5" id="KW-0519">Myristate</keyword>